<protein>
    <submittedName>
        <fullName evidence="4">Aldo/keto reductase</fullName>
        <ecNumber evidence="4">1.1.1.274</ecNumber>
    </submittedName>
</protein>
<evidence type="ECO:0000313" key="5">
    <source>
        <dbReference type="Proteomes" id="UP000006158"/>
    </source>
</evidence>
<gene>
    <name evidence="4" type="ordered locus">MSMEI_6546</name>
</gene>
<dbReference type="KEGG" id="msg:MSMEI_6546"/>
<sequence length="349" mass="37854">MAQIGPRTARADHQRLRVGGRDAPPHTSRRGPSLGPNHPNDLSRKRAPMTATVHRDTFEIAGKTVSRLGFGTMRFTGRGIWGEPADRAECIAVMRRAVELGVQFIDTANSYGPYVAEEIIREALYPYADDIVIATKAGLTRNGPDVIDTAEGPKRLGPAAWPPVGRPEYLRQEALMSLRRLGLDQIDLFQLHRIDPKVPLADQVGELKALQDEGKIVAIGLSQVTPEQLAEAHQIAEIVTVQNRFNVIDRSSQAVLDICERDGLGFIPWAPVAQGGLGQAGDVLAEIARAHGCSVEQVAIAWLLRVSPVMLPIPGTSQRKHLEENLAAARVQLSADEVARLSRSGTAGI</sequence>
<reference evidence="4 5" key="1">
    <citation type="journal article" date="2007" name="Genome Biol.">
        <title>Interrupted coding sequences in Mycobacterium smegmatis: authentic mutations or sequencing errors?</title>
        <authorList>
            <person name="Deshayes C."/>
            <person name="Perrodou E."/>
            <person name="Gallien S."/>
            <person name="Euphrasie D."/>
            <person name="Schaeffer C."/>
            <person name="Van-Dorsselaer A."/>
            <person name="Poch O."/>
            <person name="Lecompte O."/>
            <person name="Reyrat J.M."/>
        </authorList>
    </citation>
    <scope>NUCLEOTIDE SEQUENCE [LARGE SCALE GENOMIC DNA]</scope>
    <source>
        <strain evidence="5">ATCC 700084 / mc(2)155</strain>
    </source>
</reference>
<proteinExistence type="predicted"/>
<dbReference type="EC" id="1.1.1.274" evidence="4"/>
<feature type="region of interest" description="Disordered" evidence="2">
    <location>
        <begin position="1"/>
        <end position="46"/>
    </location>
</feature>
<dbReference type="CDD" id="cd19088">
    <property type="entry name" value="AKR_AKR13B1"/>
    <property type="match status" value="1"/>
</dbReference>
<evidence type="ECO:0000313" key="4">
    <source>
        <dbReference type="EMBL" id="AFP42972.1"/>
    </source>
</evidence>
<keyword evidence="1 4" id="KW-0560">Oxidoreductase</keyword>
<dbReference type="InterPro" id="IPR036812">
    <property type="entry name" value="NAD(P)_OxRdtase_dom_sf"/>
</dbReference>
<dbReference type="InterPro" id="IPR023210">
    <property type="entry name" value="NADP_OxRdtase_dom"/>
</dbReference>
<reference evidence="4 5" key="2">
    <citation type="journal article" date="2009" name="Genome Res.">
        <title>Ortho-proteogenomics: multiple proteomes investigation through orthology and a new MS-based protocol.</title>
        <authorList>
            <person name="Gallien S."/>
            <person name="Perrodou E."/>
            <person name="Carapito C."/>
            <person name="Deshayes C."/>
            <person name="Reyrat J.M."/>
            <person name="Van Dorsselaer A."/>
            <person name="Poch O."/>
            <person name="Schaeffer C."/>
            <person name="Lecompte O."/>
        </authorList>
    </citation>
    <scope>NUCLEOTIDE SEQUENCE [LARGE SCALE GENOMIC DNA]</scope>
    <source>
        <strain evidence="5">ATCC 700084 / mc(2)155</strain>
    </source>
</reference>
<name>I7GBI2_MYCS2</name>
<dbReference type="GO" id="GO:0005737">
    <property type="term" value="C:cytoplasm"/>
    <property type="evidence" value="ECO:0007669"/>
    <property type="project" value="TreeGrafter"/>
</dbReference>
<organism evidence="4 5">
    <name type="scientific">Mycolicibacterium smegmatis (strain ATCC 700084 / mc(2)155)</name>
    <name type="common">Mycobacterium smegmatis</name>
    <dbReference type="NCBI Taxonomy" id="246196"/>
    <lineage>
        <taxon>Bacteria</taxon>
        <taxon>Bacillati</taxon>
        <taxon>Actinomycetota</taxon>
        <taxon>Actinomycetes</taxon>
        <taxon>Mycobacteriales</taxon>
        <taxon>Mycobacteriaceae</taxon>
        <taxon>Mycolicibacterium</taxon>
    </lineage>
</organism>
<dbReference type="Gene3D" id="3.20.20.100">
    <property type="entry name" value="NADP-dependent oxidoreductase domain"/>
    <property type="match status" value="1"/>
</dbReference>
<feature type="compositionally biased region" description="Basic and acidic residues" evidence="2">
    <location>
        <begin position="9"/>
        <end position="24"/>
    </location>
</feature>
<evidence type="ECO:0000259" key="3">
    <source>
        <dbReference type="Pfam" id="PF00248"/>
    </source>
</evidence>
<dbReference type="Proteomes" id="UP000006158">
    <property type="component" value="Chromosome"/>
</dbReference>
<dbReference type="GO" id="GO:0050580">
    <property type="term" value="F:2,5-didehydrogluconate reductase activity"/>
    <property type="evidence" value="ECO:0007669"/>
    <property type="project" value="UniProtKB-EC"/>
</dbReference>
<dbReference type="Pfam" id="PF00248">
    <property type="entry name" value="Aldo_ket_red"/>
    <property type="match status" value="1"/>
</dbReference>
<evidence type="ECO:0000256" key="2">
    <source>
        <dbReference type="SAM" id="MobiDB-lite"/>
    </source>
</evidence>
<accession>I7GBI2</accession>
<evidence type="ECO:0000256" key="1">
    <source>
        <dbReference type="ARBA" id="ARBA00023002"/>
    </source>
</evidence>
<dbReference type="InterPro" id="IPR050791">
    <property type="entry name" value="Aldo-Keto_reductase"/>
</dbReference>
<dbReference type="SUPFAM" id="SSF51430">
    <property type="entry name" value="NAD(P)-linked oxidoreductase"/>
    <property type="match status" value="1"/>
</dbReference>
<dbReference type="AlphaFoldDB" id="I7GBI2"/>
<dbReference type="PANTHER" id="PTHR43625:SF40">
    <property type="entry name" value="ALDO-KETO REDUCTASE YAKC [NADP(+)]"/>
    <property type="match status" value="1"/>
</dbReference>
<dbReference type="PANTHER" id="PTHR43625">
    <property type="entry name" value="AFLATOXIN B1 ALDEHYDE REDUCTASE"/>
    <property type="match status" value="1"/>
</dbReference>
<feature type="domain" description="NADP-dependent oxidoreductase" evidence="3">
    <location>
        <begin position="67"/>
        <end position="342"/>
    </location>
</feature>
<dbReference type="EMBL" id="CP001663">
    <property type="protein sequence ID" value="AFP42972.1"/>
    <property type="molecule type" value="Genomic_DNA"/>
</dbReference>